<sequence length="563" mass="64469">MQALKELAADKIDAKDRDSYHPDDLDEMFEKKDSPQAKLKNQDSTNEPAISPDAAETTISTKTISTTATTSMKIDENTTMTTPKSTFENMPLIEHDHKKKSDREPSRPPPEISRIIPEDISEPGQEAGCPKWYPDWSALAELQPRIKLDPNKFLTPLLVYGPNNQQRGFRETVFLAVKLNRTIVPPGFFKHSRTDKDVERGSHANVIAPWHRFDISALATMISTEDPMNIGNNCGRHFQSFFKAKRNYCTGSNKARFKALFNFFSMSFVPGQELKKDKNMCHLENSIPNNKLLPKGGPIHLPNSERVLKRFYASKGKCALWVFPYHCIQFNDSLIGNATSEDQLNDSPDLSSESNADLMRRIIRATPRPKYLRNIAKSFIKNVIEQKMQNGKYLALHWRYNHGDWLFHCERKLKYKKSPVCDVVLETIDKPKMIAAEIVDFFNARPELEGIYIAAPLEERPLIDAIKSSIGETVPILIGDSLMNHMLSMYPNCQWMEDNFHDIFSSLEQEICSLSDTFLYAAGSSWSRNIMMERHARNIPDEKSLENMALLFKVRKKLHPERK</sequence>
<keyword evidence="4" id="KW-0808">Transferase</keyword>
<evidence type="ECO:0000313" key="14">
    <source>
        <dbReference type="EMBL" id="CBY11516.1"/>
    </source>
</evidence>
<evidence type="ECO:0000256" key="9">
    <source>
        <dbReference type="ARBA" id="ARBA00026232"/>
    </source>
</evidence>
<dbReference type="Gene3D" id="3.40.50.11350">
    <property type="match status" value="1"/>
</dbReference>
<feature type="compositionally biased region" description="Basic and acidic residues" evidence="13">
    <location>
        <begin position="93"/>
        <end position="106"/>
    </location>
</feature>
<evidence type="ECO:0000256" key="1">
    <source>
        <dbReference type="ARBA" id="ARBA00004240"/>
    </source>
</evidence>
<evidence type="ECO:0000256" key="2">
    <source>
        <dbReference type="ARBA" id="ARBA00004922"/>
    </source>
</evidence>
<comment type="catalytic activity">
    <reaction evidence="12">
        <text>L-seryl-[protein] + GDP-beta-L-fucose = 3-O-(alpha-L-fucosyl)-L-seryl-[protein] + GDP + H(+)</text>
        <dbReference type="Rhea" id="RHEA:63644"/>
        <dbReference type="Rhea" id="RHEA-COMP:9863"/>
        <dbReference type="Rhea" id="RHEA-COMP:17914"/>
        <dbReference type="ChEBI" id="CHEBI:15378"/>
        <dbReference type="ChEBI" id="CHEBI:29999"/>
        <dbReference type="ChEBI" id="CHEBI:57273"/>
        <dbReference type="ChEBI" id="CHEBI:58189"/>
        <dbReference type="ChEBI" id="CHEBI:189632"/>
        <dbReference type="EC" id="2.4.1.221"/>
    </reaction>
    <physiologicalReaction direction="left-to-right" evidence="12">
        <dbReference type="Rhea" id="RHEA:63645"/>
    </physiologicalReaction>
</comment>
<dbReference type="InterPro" id="IPR045130">
    <property type="entry name" value="OFUT2-like"/>
</dbReference>
<dbReference type="PANTHER" id="PTHR13398:SF0">
    <property type="entry name" value="GDP-FUCOSE PROTEIN O-FUCOSYLTRANSFERASE 2"/>
    <property type="match status" value="1"/>
</dbReference>
<dbReference type="AlphaFoldDB" id="E4XNS8"/>
<dbReference type="InParanoid" id="E4XNS8"/>
<keyword evidence="5" id="KW-0256">Endoplasmic reticulum</keyword>
<reference evidence="14" key="1">
    <citation type="journal article" date="2010" name="Science">
        <title>Plasticity of animal genome architecture unmasked by rapid evolution of a pelagic tunicate.</title>
        <authorList>
            <person name="Denoeud F."/>
            <person name="Henriet S."/>
            <person name="Mungpakdee S."/>
            <person name="Aury J.M."/>
            <person name="Da Silva C."/>
            <person name="Brinkmann H."/>
            <person name="Mikhaleva J."/>
            <person name="Olsen L.C."/>
            <person name="Jubin C."/>
            <person name="Canestro C."/>
            <person name="Bouquet J.M."/>
            <person name="Danks G."/>
            <person name="Poulain J."/>
            <person name="Campsteijn C."/>
            <person name="Adamski M."/>
            <person name="Cross I."/>
            <person name="Yadetie F."/>
            <person name="Muffato M."/>
            <person name="Louis A."/>
            <person name="Butcher S."/>
            <person name="Tsagkogeorga G."/>
            <person name="Konrad A."/>
            <person name="Singh S."/>
            <person name="Jensen M.F."/>
            <person name="Cong E.H."/>
            <person name="Eikeseth-Otteraa H."/>
            <person name="Noel B."/>
            <person name="Anthouard V."/>
            <person name="Porcel B.M."/>
            <person name="Kachouri-Lafond R."/>
            <person name="Nishino A."/>
            <person name="Ugolini M."/>
            <person name="Chourrout P."/>
            <person name="Nishida H."/>
            <person name="Aasland R."/>
            <person name="Huzurbazar S."/>
            <person name="Westhof E."/>
            <person name="Delsuc F."/>
            <person name="Lehrach H."/>
            <person name="Reinhardt R."/>
            <person name="Weissenbach J."/>
            <person name="Roy S.W."/>
            <person name="Artiguenave F."/>
            <person name="Postlethwait J.H."/>
            <person name="Manak J.R."/>
            <person name="Thompson E.M."/>
            <person name="Jaillon O."/>
            <person name="Du Pasquier L."/>
            <person name="Boudinot P."/>
            <person name="Liberles D.A."/>
            <person name="Volff J.N."/>
            <person name="Philippe H."/>
            <person name="Lenhard B."/>
            <person name="Roest Crollius H."/>
            <person name="Wincker P."/>
            <person name="Chourrout D."/>
        </authorList>
    </citation>
    <scope>NUCLEOTIDE SEQUENCE [LARGE SCALE GENOMIC DNA]</scope>
</reference>
<dbReference type="Proteomes" id="UP000001307">
    <property type="component" value="Unassembled WGS sequence"/>
</dbReference>
<keyword evidence="6" id="KW-0294">Fucose metabolism</keyword>
<dbReference type="GO" id="GO:0006004">
    <property type="term" value="P:fucose metabolic process"/>
    <property type="evidence" value="ECO:0007669"/>
    <property type="project" value="UniProtKB-KW"/>
</dbReference>
<keyword evidence="15" id="KW-1185">Reference proteome</keyword>
<dbReference type="GO" id="GO:0046922">
    <property type="term" value="F:peptide-O-fucosyltransferase activity"/>
    <property type="evidence" value="ECO:0007669"/>
    <property type="project" value="UniProtKB-EC"/>
</dbReference>
<feature type="compositionally biased region" description="Polar residues" evidence="13">
    <location>
        <begin position="77"/>
        <end position="88"/>
    </location>
</feature>
<evidence type="ECO:0000256" key="7">
    <source>
        <dbReference type="ARBA" id="ARBA00023277"/>
    </source>
</evidence>
<comment type="catalytic activity">
    <reaction evidence="11">
        <text>L-threonyl-[protein] + GDP-beta-L-fucose = 3-O-(alpha-L-fucosyl)-L-threonyl-[protein] + GDP + H(+)</text>
        <dbReference type="Rhea" id="RHEA:70491"/>
        <dbReference type="Rhea" id="RHEA-COMP:11060"/>
        <dbReference type="Rhea" id="RHEA-COMP:17915"/>
        <dbReference type="ChEBI" id="CHEBI:15378"/>
        <dbReference type="ChEBI" id="CHEBI:30013"/>
        <dbReference type="ChEBI" id="CHEBI:57273"/>
        <dbReference type="ChEBI" id="CHEBI:58189"/>
        <dbReference type="ChEBI" id="CHEBI:189631"/>
        <dbReference type="EC" id="2.4.1.221"/>
    </reaction>
    <physiologicalReaction direction="left-to-right" evidence="11">
        <dbReference type="Rhea" id="RHEA:70492"/>
    </physiologicalReaction>
</comment>
<evidence type="ECO:0000256" key="13">
    <source>
        <dbReference type="SAM" id="MobiDB-lite"/>
    </source>
</evidence>
<dbReference type="GO" id="GO:0005783">
    <property type="term" value="C:endoplasmic reticulum"/>
    <property type="evidence" value="ECO:0007669"/>
    <property type="project" value="UniProtKB-SubCell"/>
</dbReference>
<keyword evidence="7" id="KW-0119">Carbohydrate metabolism</keyword>
<proteinExistence type="inferred from homology"/>
<dbReference type="Pfam" id="PF10250">
    <property type="entry name" value="O-FucT"/>
    <property type="match status" value="1"/>
</dbReference>
<dbReference type="InterPro" id="IPR019378">
    <property type="entry name" value="GDP-Fuc_O-FucTrfase"/>
</dbReference>
<dbReference type="EC" id="2.4.1.221" evidence="3"/>
<organism evidence="14">
    <name type="scientific">Oikopleura dioica</name>
    <name type="common">Tunicate</name>
    <dbReference type="NCBI Taxonomy" id="34765"/>
    <lineage>
        <taxon>Eukaryota</taxon>
        <taxon>Metazoa</taxon>
        <taxon>Chordata</taxon>
        <taxon>Tunicata</taxon>
        <taxon>Appendicularia</taxon>
        <taxon>Copelata</taxon>
        <taxon>Oikopleuridae</taxon>
        <taxon>Oikopleura</taxon>
    </lineage>
</organism>
<evidence type="ECO:0000256" key="4">
    <source>
        <dbReference type="ARBA" id="ARBA00022679"/>
    </source>
</evidence>
<evidence type="ECO:0000256" key="12">
    <source>
        <dbReference type="ARBA" id="ARBA00048647"/>
    </source>
</evidence>
<comment type="pathway">
    <text evidence="2">Protein modification; protein glycosylation.</text>
</comment>
<evidence type="ECO:0000256" key="5">
    <source>
        <dbReference type="ARBA" id="ARBA00022824"/>
    </source>
</evidence>
<evidence type="ECO:0000256" key="10">
    <source>
        <dbReference type="ARBA" id="ARBA00033083"/>
    </source>
</evidence>
<evidence type="ECO:0000256" key="3">
    <source>
        <dbReference type="ARBA" id="ARBA00012196"/>
    </source>
</evidence>
<dbReference type="OrthoDB" id="10069809at2759"/>
<comment type="similarity">
    <text evidence="8">Belongs to the glycosyltransferase 68 family.</text>
</comment>
<feature type="region of interest" description="Disordered" evidence="13">
    <location>
        <begin position="1"/>
        <end position="64"/>
    </location>
</feature>
<feature type="region of interest" description="Disordered" evidence="13">
    <location>
        <begin position="76"/>
        <end position="126"/>
    </location>
</feature>
<evidence type="ECO:0000256" key="11">
    <source>
        <dbReference type="ARBA" id="ARBA00047273"/>
    </source>
</evidence>
<feature type="compositionally biased region" description="Low complexity" evidence="13">
    <location>
        <begin position="54"/>
        <end position="64"/>
    </location>
</feature>
<comment type="subcellular location">
    <subcellularLocation>
        <location evidence="1">Endoplasmic reticulum</location>
    </subcellularLocation>
</comment>
<protein>
    <recommendedName>
        <fullName evidence="9">GDP-fucose protein O-fucosyltransferase 2</fullName>
        <ecNumber evidence="3">2.4.1.221</ecNumber>
    </recommendedName>
    <alternativeName>
        <fullName evidence="10">Peptide-O-fucosyltransferase 2</fullName>
    </alternativeName>
</protein>
<evidence type="ECO:0000256" key="6">
    <source>
        <dbReference type="ARBA" id="ARBA00023253"/>
    </source>
</evidence>
<gene>
    <name evidence="14" type="ORF">GSOID_T00016681001</name>
</gene>
<name>E4XNS8_OIKDI</name>
<accession>E4XNS8</accession>
<evidence type="ECO:0000313" key="15">
    <source>
        <dbReference type="Proteomes" id="UP000001307"/>
    </source>
</evidence>
<evidence type="ECO:0000256" key="8">
    <source>
        <dbReference type="ARBA" id="ARBA00025803"/>
    </source>
</evidence>
<dbReference type="EMBL" id="FN653086">
    <property type="protein sequence ID" value="CBY11516.1"/>
    <property type="molecule type" value="Genomic_DNA"/>
</dbReference>
<dbReference type="CDD" id="cd11296">
    <property type="entry name" value="O-FucT_like"/>
    <property type="match status" value="1"/>
</dbReference>
<feature type="compositionally biased region" description="Basic and acidic residues" evidence="13">
    <location>
        <begin position="7"/>
        <end position="35"/>
    </location>
</feature>
<dbReference type="PANTHER" id="PTHR13398">
    <property type="entry name" value="GDP-FUCOSE PROTEIN O-FUCOSYLTRANSFERASE 2"/>
    <property type="match status" value="1"/>
</dbReference>